<dbReference type="InterPro" id="IPR003593">
    <property type="entry name" value="AAA+_ATPase"/>
</dbReference>
<dbReference type="Gene3D" id="3.40.50.300">
    <property type="entry name" value="P-loop containing nucleotide triphosphate hydrolases"/>
    <property type="match status" value="2"/>
</dbReference>
<evidence type="ECO:0000313" key="13">
    <source>
        <dbReference type="Proteomes" id="UP000177281"/>
    </source>
</evidence>
<proteinExistence type="inferred from homology"/>
<evidence type="ECO:0000256" key="7">
    <source>
        <dbReference type="ARBA" id="ARBA00032345"/>
    </source>
</evidence>
<gene>
    <name evidence="8" type="primary">der</name>
    <name evidence="12" type="ORF">A3B10_01795</name>
</gene>
<dbReference type="AlphaFoldDB" id="A0A1F5Q2J2"/>
<comment type="function">
    <text evidence="8 10">GTPase that plays an essential role in the late steps of ribosome biogenesis.</text>
</comment>
<dbReference type="PIRSF" id="PIRSF006485">
    <property type="entry name" value="GTP-binding_EngA"/>
    <property type="match status" value="1"/>
</dbReference>
<dbReference type="GO" id="GO:0042254">
    <property type="term" value="P:ribosome biogenesis"/>
    <property type="evidence" value="ECO:0007669"/>
    <property type="project" value="UniProtKB-KW"/>
</dbReference>
<dbReference type="STRING" id="1817841.A3B10_01795"/>
<dbReference type="InterPro" id="IPR015946">
    <property type="entry name" value="KH_dom-like_a/b"/>
</dbReference>
<accession>A0A1F5Q2J2</accession>
<keyword evidence="5 8" id="KW-0547">Nucleotide-binding</keyword>
<comment type="similarity">
    <text evidence="1 8 9 10">Belongs to the TRAFAC class TrmE-Era-EngA-EngB-Septin-like GTPase superfamily. EngA (Der) GTPase family.</text>
</comment>
<dbReference type="InterPro" id="IPR031166">
    <property type="entry name" value="G_ENGA"/>
</dbReference>
<comment type="caution">
    <text evidence="8">Lacks conserved residue(s) required for the propagation of feature annotation.</text>
</comment>
<evidence type="ECO:0000256" key="9">
    <source>
        <dbReference type="PROSITE-ProRule" id="PRU01049"/>
    </source>
</evidence>
<dbReference type="InterPro" id="IPR006073">
    <property type="entry name" value="GTP-bd"/>
</dbReference>
<feature type="domain" description="EngA-type G" evidence="11">
    <location>
        <begin position="181"/>
        <end position="354"/>
    </location>
</feature>
<evidence type="ECO:0000256" key="5">
    <source>
        <dbReference type="ARBA" id="ARBA00022741"/>
    </source>
</evidence>
<evidence type="ECO:0000256" key="6">
    <source>
        <dbReference type="ARBA" id="ARBA00023134"/>
    </source>
</evidence>
<evidence type="ECO:0000256" key="3">
    <source>
        <dbReference type="ARBA" id="ARBA00022517"/>
    </source>
</evidence>
<dbReference type="NCBIfam" id="TIGR00231">
    <property type="entry name" value="small_GTP"/>
    <property type="match status" value="2"/>
</dbReference>
<feature type="binding site" evidence="8">
    <location>
        <begin position="234"/>
        <end position="238"/>
    </location>
    <ligand>
        <name>GTP</name>
        <dbReference type="ChEBI" id="CHEBI:37565"/>
        <label>2</label>
    </ligand>
</feature>
<dbReference type="PROSITE" id="PS51712">
    <property type="entry name" value="G_ENGA"/>
    <property type="match status" value="1"/>
</dbReference>
<dbReference type="Pfam" id="PF14714">
    <property type="entry name" value="KH_dom-like"/>
    <property type="match status" value="1"/>
</dbReference>
<name>A0A1F5Q2J2_9BACT</name>
<sequence length="440" mass="48620">MSIPIVAIIGLPNSGKSTFFNKVLERRSALTYPVAGTTRDRAYGLANWNGFSFYLVDTAGIIAKPDSELEKSVQKQTAVAKEEADLIIYVADGSTLLSAQDLAVTANLTHARKPIILAVNKIDTRNTKTETIAASYLKLGLGKTYPISSVNGTGIGDLLDAVVDKLKTYHLSPITYNLTGLRIAFIGKPNVGKSSLINQLLKQERLVVHHEAGTTRSTVEVPFEHGGQKFLLLDTAGIKKKWKQDADVAAAAAFQAIRALEHTDVALFTIDASSDLTAQDQIIADQILESKKSCVIVLNKADLIDQKQKDKILDDLPNYLPQMWFLPVIFVSAKTGQDLNVLLKLAQQSFNAASKIADQSELDEFLKKILDENMPGKMEDQRAPKIYSLKQLGTKPPMFRMTVNFPAAIATAWKKWFEKQFRLKFGLEGTPIEIKYIRKQ</sequence>
<evidence type="ECO:0000256" key="10">
    <source>
        <dbReference type="RuleBase" id="RU004481"/>
    </source>
</evidence>
<dbReference type="Proteomes" id="UP000177281">
    <property type="component" value="Unassembled WGS sequence"/>
</dbReference>
<protein>
    <recommendedName>
        <fullName evidence="2 8">GTPase Der</fullName>
    </recommendedName>
    <alternativeName>
        <fullName evidence="7 8">GTP-binding protein EngA</fullName>
    </alternativeName>
</protein>
<dbReference type="Pfam" id="PF01926">
    <property type="entry name" value="MMR_HSR1"/>
    <property type="match status" value="2"/>
</dbReference>
<keyword evidence="6 8" id="KW-0342">GTP-binding</keyword>
<evidence type="ECO:0000256" key="2">
    <source>
        <dbReference type="ARBA" id="ARBA00020953"/>
    </source>
</evidence>
<dbReference type="GO" id="GO:0005525">
    <property type="term" value="F:GTP binding"/>
    <property type="evidence" value="ECO:0007669"/>
    <property type="project" value="UniProtKB-UniRule"/>
</dbReference>
<dbReference type="InterPro" id="IPR032859">
    <property type="entry name" value="KH_dom-like"/>
</dbReference>
<reference evidence="12 13" key="1">
    <citation type="journal article" date="2016" name="Nat. Commun.">
        <title>Thousands of microbial genomes shed light on interconnected biogeochemical processes in an aquifer system.</title>
        <authorList>
            <person name="Anantharaman K."/>
            <person name="Brown C.T."/>
            <person name="Hug L.A."/>
            <person name="Sharon I."/>
            <person name="Castelle C.J."/>
            <person name="Probst A.J."/>
            <person name="Thomas B.C."/>
            <person name="Singh A."/>
            <person name="Wilkins M.J."/>
            <person name="Karaoz U."/>
            <person name="Brodie E.L."/>
            <person name="Williams K.H."/>
            <person name="Hubbard S.S."/>
            <person name="Banfield J.F."/>
        </authorList>
    </citation>
    <scope>NUCLEOTIDE SEQUENCE [LARGE SCALE GENOMIC DNA]</scope>
</reference>
<dbReference type="NCBIfam" id="TIGR03594">
    <property type="entry name" value="GTPase_EngA"/>
    <property type="match status" value="1"/>
</dbReference>
<comment type="caution">
    <text evidence="12">The sequence shown here is derived from an EMBL/GenBank/DDBJ whole genome shotgun (WGS) entry which is preliminary data.</text>
</comment>
<dbReference type="EMBL" id="MFFB01000005">
    <property type="protein sequence ID" value="OGE96399.1"/>
    <property type="molecule type" value="Genomic_DNA"/>
</dbReference>
<dbReference type="InterPro" id="IPR027417">
    <property type="entry name" value="P-loop_NTPase"/>
</dbReference>
<evidence type="ECO:0000256" key="8">
    <source>
        <dbReference type="HAMAP-Rule" id="MF_00195"/>
    </source>
</evidence>
<evidence type="ECO:0000256" key="4">
    <source>
        <dbReference type="ARBA" id="ARBA00022737"/>
    </source>
</evidence>
<organism evidence="12 13">
    <name type="scientific">Candidatus Doudnabacteria bacterium RIFCSPLOWO2_01_FULL_44_21</name>
    <dbReference type="NCBI Taxonomy" id="1817841"/>
    <lineage>
        <taxon>Bacteria</taxon>
        <taxon>Candidatus Doudnaibacteriota</taxon>
    </lineage>
</organism>
<dbReference type="SMART" id="SM00382">
    <property type="entry name" value="AAA"/>
    <property type="match status" value="2"/>
</dbReference>
<evidence type="ECO:0000259" key="11">
    <source>
        <dbReference type="PROSITE" id="PS51712"/>
    </source>
</evidence>
<feature type="binding site" evidence="8">
    <location>
        <begin position="120"/>
        <end position="123"/>
    </location>
    <ligand>
        <name>GTP</name>
        <dbReference type="ChEBI" id="CHEBI:37565"/>
        <label>1</label>
    </ligand>
</feature>
<dbReference type="InterPro" id="IPR016484">
    <property type="entry name" value="GTPase_Der"/>
</dbReference>
<feature type="binding site" evidence="8">
    <location>
        <begin position="187"/>
        <end position="194"/>
    </location>
    <ligand>
        <name>GTP</name>
        <dbReference type="ChEBI" id="CHEBI:37565"/>
        <label>2</label>
    </ligand>
</feature>
<dbReference type="PRINTS" id="PR00326">
    <property type="entry name" value="GTP1OBG"/>
</dbReference>
<dbReference type="HAMAP" id="MF_00195">
    <property type="entry name" value="GTPase_Der"/>
    <property type="match status" value="1"/>
</dbReference>
<dbReference type="Gene3D" id="3.30.300.20">
    <property type="match status" value="1"/>
</dbReference>
<feature type="binding site" evidence="8">
    <location>
        <begin position="299"/>
        <end position="302"/>
    </location>
    <ligand>
        <name>GTP</name>
        <dbReference type="ChEBI" id="CHEBI:37565"/>
        <label>2</label>
    </ligand>
</feature>
<keyword evidence="3 8" id="KW-0690">Ribosome biogenesis</keyword>
<dbReference type="SUPFAM" id="SSF52540">
    <property type="entry name" value="P-loop containing nucleoside triphosphate hydrolases"/>
    <property type="match status" value="2"/>
</dbReference>
<evidence type="ECO:0000256" key="1">
    <source>
        <dbReference type="ARBA" id="ARBA00008279"/>
    </source>
</evidence>
<dbReference type="InterPro" id="IPR005225">
    <property type="entry name" value="Small_GTP-bd"/>
</dbReference>
<dbReference type="PANTHER" id="PTHR43834">
    <property type="entry name" value="GTPASE DER"/>
    <property type="match status" value="1"/>
</dbReference>
<evidence type="ECO:0000313" key="12">
    <source>
        <dbReference type="EMBL" id="OGE96399.1"/>
    </source>
</evidence>
<keyword evidence="4 10" id="KW-0677">Repeat</keyword>
<feature type="binding site" evidence="8">
    <location>
        <begin position="57"/>
        <end position="61"/>
    </location>
    <ligand>
        <name>GTP</name>
        <dbReference type="ChEBI" id="CHEBI:37565"/>
        <label>1</label>
    </ligand>
</feature>
<dbReference type="PANTHER" id="PTHR43834:SF6">
    <property type="entry name" value="GTPASE DER"/>
    <property type="match status" value="1"/>
</dbReference>
<dbReference type="CDD" id="cd01894">
    <property type="entry name" value="EngA1"/>
    <property type="match status" value="1"/>
</dbReference>
<comment type="subunit">
    <text evidence="8">Associates with the 50S ribosomal subunit.</text>
</comment>